<feature type="domain" description="EF-hand" evidence="2">
    <location>
        <begin position="188"/>
        <end position="223"/>
    </location>
</feature>
<evidence type="ECO:0000313" key="4">
    <source>
        <dbReference type="Proteomes" id="UP000639772"/>
    </source>
</evidence>
<dbReference type="AlphaFoldDB" id="A0A835UXW9"/>
<dbReference type="InterPro" id="IPR002048">
    <property type="entry name" value="EF_hand_dom"/>
</dbReference>
<name>A0A835UXW9_VANPL</name>
<reference evidence="3 4" key="1">
    <citation type="journal article" date="2020" name="Nat. Food">
        <title>A phased Vanilla planifolia genome enables genetic improvement of flavour and production.</title>
        <authorList>
            <person name="Hasing T."/>
            <person name="Tang H."/>
            <person name="Brym M."/>
            <person name="Khazi F."/>
            <person name="Huang T."/>
            <person name="Chambers A.H."/>
        </authorList>
    </citation>
    <scope>NUCLEOTIDE SEQUENCE [LARGE SCALE GENOMIC DNA]</scope>
    <source>
        <tissue evidence="3">Leaf</tissue>
    </source>
</reference>
<dbReference type="OrthoDB" id="272512at2759"/>
<gene>
    <name evidence="3" type="ORF">HPP92_012552</name>
</gene>
<dbReference type="InterPro" id="IPR011992">
    <property type="entry name" value="EF-hand-dom_pair"/>
</dbReference>
<keyword evidence="1" id="KW-0106">Calcium</keyword>
<protein>
    <recommendedName>
        <fullName evidence="2">EF-hand domain-containing protein</fullName>
    </recommendedName>
</protein>
<accession>A0A835UXW9</accession>
<dbReference type="SUPFAM" id="SSF47473">
    <property type="entry name" value="EF-hand"/>
    <property type="match status" value="1"/>
</dbReference>
<dbReference type="PROSITE" id="PS00018">
    <property type="entry name" value="EF_HAND_1"/>
    <property type="match status" value="1"/>
</dbReference>
<evidence type="ECO:0000256" key="1">
    <source>
        <dbReference type="ARBA" id="ARBA00022837"/>
    </source>
</evidence>
<dbReference type="Pfam" id="PF13833">
    <property type="entry name" value="EF-hand_8"/>
    <property type="match status" value="1"/>
</dbReference>
<evidence type="ECO:0000259" key="2">
    <source>
        <dbReference type="PROSITE" id="PS50222"/>
    </source>
</evidence>
<sequence>MTKRSHFTGGIPSVIFPCEEETASQFAKRTSSVMGNGLNVVQTSHAYGDLMLITKASELTKVGYPNFLVEMSWLESSFSISTSEALELLDQFCLMNPDSDGRVKSDSFFAAFGLANSLLSKKIFSYLDMEKKGSFTFRQFLIGSAHVRKQPPFMRACERAFDSLCIDGSTCFTTEKFRDIIRAAISTLSEESVDQLVHLFDVDKDGKIDRDDFLRCLWKNPLLVALFPQPNDDIVLTVHA</sequence>
<dbReference type="EMBL" id="JADCNM010000006">
    <property type="protein sequence ID" value="KAG0477833.1"/>
    <property type="molecule type" value="Genomic_DNA"/>
</dbReference>
<evidence type="ECO:0000313" key="3">
    <source>
        <dbReference type="EMBL" id="KAG0477833.1"/>
    </source>
</evidence>
<dbReference type="Proteomes" id="UP000639772">
    <property type="component" value="Chromosome 6"/>
</dbReference>
<dbReference type="PROSITE" id="PS50222">
    <property type="entry name" value="EF_HAND_2"/>
    <property type="match status" value="1"/>
</dbReference>
<dbReference type="GO" id="GO:0005509">
    <property type="term" value="F:calcium ion binding"/>
    <property type="evidence" value="ECO:0007669"/>
    <property type="project" value="InterPro"/>
</dbReference>
<dbReference type="CDD" id="cd00051">
    <property type="entry name" value="EFh"/>
    <property type="match status" value="1"/>
</dbReference>
<proteinExistence type="predicted"/>
<organism evidence="3 4">
    <name type="scientific">Vanilla planifolia</name>
    <name type="common">Vanilla</name>
    <dbReference type="NCBI Taxonomy" id="51239"/>
    <lineage>
        <taxon>Eukaryota</taxon>
        <taxon>Viridiplantae</taxon>
        <taxon>Streptophyta</taxon>
        <taxon>Embryophyta</taxon>
        <taxon>Tracheophyta</taxon>
        <taxon>Spermatophyta</taxon>
        <taxon>Magnoliopsida</taxon>
        <taxon>Liliopsida</taxon>
        <taxon>Asparagales</taxon>
        <taxon>Orchidaceae</taxon>
        <taxon>Vanilloideae</taxon>
        <taxon>Vanilleae</taxon>
        <taxon>Vanilla</taxon>
    </lineage>
</organism>
<comment type="caution">
    <text evidence="3">The sequence shown here is derived from an EMBL/GenBank/DDBJ whole genome shotgun (WGS) entry which is preliminary data.</text>
</comment>
<dbReference type="Gene3D" id="1.10.238.10">
    <property type="entry name" value="EF-hand"/>
    <property type="match status" value="1"/>
</dbReference>
<dbReference type="InterPro" id="IPR018247">
    <property type="entry name" value="EF_Hand_1_Ca_BS"/>
</dbReference>